<dbReference type="NCBIfam" id="TIGR01640">
    <property type="entry name" value="F_box_assoc_1"/>
    <property type="match status" value="1"/>
</dbReference>
<gene>
    <name evidence="2" type="ORF">BVRB_8g185020</name>
</gene>
<dbReference type="OrthoDB" id="1711079at2759"/>
<organism evidence="2 3">
    <name type="scientific">Beta vulgaris subsp. vulgaris</name>
    <name type="common">Beet</name>
    <dbReference type="NCBI Taxonomy" id="3555"/>
    <lineage>
        <taxon>Eukaryota</taxon>
        <taxon>Viridiplantae</taxon>
        <taxon>Streptophyta</taxon>
        <taxon>Embryophyta</taxon>
        <taxon>Tracheophyta</taxon>
        <taxon>Spermatophyta</taxon>
        <taxon>Magnoliopsida</taxon>
        <taxon>eudicotyledons</taxon>
        <taxon>Gunneridae</taxon>
        <taxon>Pentapetalae</taxon>
        <taxon>Caryophyllales</taxon>
        <taxon>Chenopodiaceae</taxon>
        <taxon>Betoideae</taxon>
        <taxon>Beta</taxon>
    </lineage>
</organism>
<dbReference type="KEGG" id="bvg:104900912"/>
<dbReference type="InterPro" id="IPR017451">
    <property type="entry name" value="F-box-assoc_interact_dom"/>
</dbReference>
<dbReference type="Pfam" id="PF08268">
    <property type="entry name" value="FBA_3"/>
    <property type="match status" value="1"/>
</dbReference>
<reference evidence="2 3" key="1">
    <citation type="journal article" date="2014" name="Nature">
        <title>The genome of the recently domesticated crop plant sugar beet (Beta vulgaris).</title>
        <authorList>
            <person name="Dohm J.C."/>
            <person name="Minoche A.E."/>
            <person name="Holtgrawe D."/>
            <person name="Capella-Gutierrez S."/>
            <person name="Zakrzewski F."/>
            <person name="Tafer H."/>
            <person name="Rupp O."/>
            <person name="Sorensen T.R."/>
            <person name="Stracke R."/>
            <person name="Reinhardt R."/>
            <person name="Goesmann A."/>
            <person name="Kraft T."/>
            <person name="Schulz B."/>
            <person name="Stadler P.F."/>
            <person name="Schmidt T."/>
            <person name="Gabaldon T."/>
            <person name="Lehrach H."/>
            <person name="Weisshaar B."/>
            <person name="Himmelbauer H."/>
        </authorList>
    </citation>
    <scope>NUCLEOTIDE SEQUENCE [LARGE SCALE GENOMIC DNA]</scope>
    <source>
        <tissue evidence="2">Taproot</tissue>
    </source>
</reference>
<dbReference type="Proteomes" id="UP000035740">
    <property type="component" value="Chromosome 8"/>
</dbReference>
<dbReference type="InterPro" id="IPR013187">
    <property type="entry name" value="F-box-assoc_dom_typ3"/>
</dbReference>
<dbReference type="OMA" id="KINAWEM"/>
<dbReference type="eggNOG" id="ENOG502SY1J">
    <property type="taxonomic scope" value="Eukaryota"/>
</dbReference>
<feature type="domain" description="F-box" evidence="1">
    <location>
        <begin position="9"/>
        <end position="56"/>
    </location>
</feature>
<sequence>MDVNKEETTHDLPLLPFDLIHKILLWLPATSLLRLKCVSKSWYHVINSPDFIKLNLSHSLTSNSNKSLILYAYNNSLYTLDFHDLRCRVTELPYHQAMANFASPQQHDFKLTGSCNGLICFRFRDDNLALYNPATRACKVLPQINFKNRLFSEVEFSYDCMSDDYKVLRFAESDNHTFLYSLKINAWEMVLSPPWNWKSVKFPSILVNNTLHWMDCKHKDIKCFDLFTRRYYVLLLPKKVSPTYFPLLAVLKGELFVVTYYFDIWVMKEYGVEESWTRLFRCPSTQWNVITKFASGLFCWNLGLSLACSKDGCKILVACLRGPENFICCDLQSQEASEVEIPSLLPKRFSAILPWVESLVPLSN</sequence>
<dbReference type="InterPro" id="IPR011043">
    <property type="entry name" value="Gal_Oxase/kelch_b-propeller"/>
</dbReference>
<dbReference type="PANTHER" id="PTHR31672:SF13">
    <property type="entry name" value="F-BOX PROTEIN CPR30-LIKE"/>
    <property type="match status" value="1"/>
</dbReference>
<dbReference type="Gene3D" id="1.20.1280.50">
    <property type="match status" value="1"/>
</dbReference>
<dbReference type="SUPFAM" id="SSF81383">
    <property type="entry name" value="F-box domain"/>
    <property type="match status" value="1"/>
</dbReference>
<dbReference type="InterPro" id="IPR050796">
    <property type="entry name" value="SCF_F-box_component"/>
</dbReference>
<evidence type="ECO:0000259" key="1">
    <source>
        <dbReference type="PROSITE" id="PS50181"/>
    </source>
</evidence>
<dbReference type="Pfam" id="PF00646">
    <property type="entry name" value="F-box"/>
    <property type="match status" value="1"/>
</dbReference>
<dbReference type="PANTHER" id="PTHR31672">
    <property type="entry name" value="BNACNNG10540D PROTEIN"/>
    <property type="match status" value="1"/>
</dbReference>
<proteinExistence type="predicted"/>
<name>A0A0J8BSQ6_BETVV</name>
<dbReference type="Gramene" id="KMT04207">
    <property type="protein sequence ID" value="KMT04207"/>
    <property type="gene ID" value="BVRB_8g185020"/>
</dbReference>
<protein>
    <recommendedName>
        <fullName evidence="1">F-box domain-containing protein</fullName>
    </recommendedName>
</protein>
<dbReference type="InterPro" id="IPR036047">
    <property type="entry name" value="F-box-like_dom_sf"/>
</dbReference>
<dbReference type="PROSITE" id="PS50181">
    <property type="entry name" value="FBOX"/>
    <property type="match status" value="1"/>
</dbReference>
<dbReference type="SMART" id="SM00256">
    <property type="entry name" value="FBOX"/>
    <property type="match status" value="1"/>
</dbReference>
<dbReference type="EMBL" id="KQ090157">
    <property type="protein sequence ID" value="KMT04207.1"/>
    <property type="molecule type" value="Genomic_DNA"/>
</dbReference>
<dbReference type="InterPro" id="IPR001810">
    <property type="entry name" value="F-box_dom"/>
</dbReference>
<dbReference type="CDD" id="cd22157">
    <property type="entry name" value="F-box_AtFBW1-like"/>
    <property type="match status" value="1"/>
</dbReference>
<dbReference type="SUPFAM" id="SSF50965">
    <property type="entry name" value="Galactose oxidase, central domain"/>
    <property type="match status" value="1"/>
</dbReference>
<keyword evidence="3" id="KW-1185">Reference proteome</keyword>
<evidence type="ECO:0000313" key="2">
    <source>
        <dbReference type="EMBL" id="KMT04207.1"/>
    </source>
</evidence>
<dbReference type="AlphaFoldDB" id="A0A0J8BSQ6"/>
<evidence type="ECO:0000313" key="3">
    <source>
        <dbReference type="Proteomes" id="UP000035740"/>
    </source>
</evidence>
<accession>A0A0J8BSQ6</accession>